<feature type="region of interest" description="Disordered" evidence="1">
    <location>
        <begin position="276"/>
        <end position="303"/>
    </location>
</feature>
<protein>
    <recommendedName>
        <fullName evidence="2">Sfi1 spindle body domain-containing protein</fullName>
    </recommendedName>
</protein>
<gene>
    <name evidence="3" type="ORF">FIBRA_01165</name>
</gene>
<feature type="compositionally biased region" description="Polar residues" evidence="1">
    <location>
        <begin position="1050"/>
        <end position="1087"/>
    </location>
</feature>
<evidence type="ECO:0000313" key="3">
    <source>
        <dbReference type="EMBL" id="CCL99150.1"/>
    </source>
</evidence>
<feature type="compositionally biased region" description="Polar residues" evidence="1">
    <location>
        <begin position="1006"/>
        <end position="1016"/>
    </location>
</feature>
<sequence length="1125" mass="130538">MSRFRPARASPPLKHAPAVPAVVLAHDLLNESRSSTVSVPELTGLTSEEVDFIDAVIERAPATATTFLTVFKAYNDILQERGLDPQNEVVYYGKLLKLGTLRGKNWGEKWEAIKRQEGYGPSSGGGSGRTTRVARTTPASSRIATRLSTGLKKDKPEDTLTLHSHLDDIDSVLAEPVSASAITIPSYLDTPRPVHRPSSPSFTPTAPNSLGLQMEFPSMQSNARHAPRSSSIRPPLWNDNASEVTGMTAVSSSTIPPSYGAAVRESASFRYGGFGTPRPQSKIAPGRAVSPSPISRLTTPRQETIRTEERRKSVINEDDAWLKIREAQDIKEADRFREERLVERCWEVWKQGYQWIITTNEQISQARDTLILRLAFSRWRHRCTTNRELHQKVSVLDNTRRLKFALNLWKDKYKEKKQADWRDSMRARMKTVRERREAKLMKDAWAKWRQSFRSHLSEQHYSERLAIRFFGHWKKRLMQLDELDAAAEHFIYSCEERYIEKCWDVWRRGVDLRKMEKAMTQQVSLRIVGQAVDVWRNRLQQHRVADEFYDIAVLKSALKSWKAARDRIRALERRASKHVARQDDVLTRAVLRVWKAHERGRLLERVRTTRLLKQAWAIWKRRIRNQKGLEDLALAFSMRSSSTLTSSLQSWHEVFVSHRNAQSFAIHYHSAQLQYKMLLTWRLQLRTKLRLAKQAKIAQKLFVQKRFSNKWRMALKQKQLGSKLQGFETRLIQQYFLEWLQLAEQQRRRKVAAEIIQQRVNMRIMTNALTYWTNRVVDIKDRELQVSQKKDGKILSSAFKKWKALCIRHVEELSLMESYQDVKREENMRRMFYRWLTAARHARHRRLYLQQKEDELKLTFAAAAWDKWRERFQDIRLQPLADGFLAQRQKNLMFRAFGIWHSKTRSLPAVRFHAYHAKLKAWQIWRNTMPRALRAKRAREFNRQSVISRVFNKWQKAYKTKIELKAVARARYLRLPTAAPRQVLDHSRPTQQTVRPLFLSRPVRSPSPTEPATSARSAPALSRTHLARGGIASLLNRRSVSPERPKLSTRGGSTTRPASPTNSQSSLGLHTRNKNPSRTGAFGSTASAGDIGRSTLWQELRGIQLRSRPLSDISRSKDPIDERPD</sequence>
<feature type="compositionally biased region" description="Polar residues" evidence="1">
    <location>
        <begin position="292"/>
        <end position="302"/>
    </location>
</feature>
<dbReference type="Pfam" id="PF08457">
    <property type="entry name" value="Sfi1"/>
    <property type="match status" value="2"/>
</dbReference>
<feature type="domain" description="Sfi1 spindle body" evidence="2">
    <location>
        <begin position="496"/>
        <end position="719"/>
    </location>
</feature>
<organism evidence="3 4">
    <name type="scientific">Fibroporia radiculosa</name>
    <dbReference type="NCBI Taxonomy" id="599839"/>
    <lineage>
        <taxon>Eukaryota</taxon>
        <taxon>Fungi</taxon>
        <taxon>Dikarya</taxon>
        <taxon>Basidiomycota</taxon>
        <taxon>Agaricomycotina</taxon>
        <taxon>Agaricomycetes</taxon>
        <taxon>Polyporales</taxon>
        <taxon>Fibroporiaceae</taxon>
        <taxon>Fibroporia</taxon>
    </lineage>
</organism>
<dbReference type="InterPro" id="IPR013665">
    <property type="entry name" value="Sfi1_dom"/>
</dbReference>
<dbReference type="Proteomes" id="UP000006352">
    <property type="component" value="Unassembled WGS sequence"/>
</dbReference>
<feature type="compositionally biased region" description="Basic and acidic residues" evidence="1">
    <location>
        <begin position="1114"/>
        <end position="1125"/>
    </location>
</feature>
<name>J4GJG7_9APHY</name>
<dbReference type="RefSeq" id="XP_012178433.1">
    <property type="nucleotide sequence ID" value="XM_012323043.1"/>
</dbReference>
<evidence type="ECO:0000259" key="2">
    <source>
        <dbReference type="Pfam" id="PF08457"/>
    </source>
</evidence>
<dbReference type="InParanoid" id="J4GJG7"/>
<proteinExistence type="predicted"/>
<feature type="region of interest" description="Disordered" evidence="1">
    <location>
        <begin position="117"/>
        <end position="140"/>
    </location>
</feature>
<dbReference type="EMBL" id="HE796917">
    <property type="protein sequence ID" value="CCL99150.1"/>
    <property type="molecule type" value="Genomic_DNA"/>
</dbReference>
<dbReference type="STRING" id="599839.J4GJG7"/>
<dbReference type="HOGENOM" id="CLU_012263_0_0_1"/>
<keyword evidence="4" id="KW-1185">Reference proteome</keyword>
<dbReference type="OrthoDB" id="1933281at2759"/>
<feature type="domain" description="Sfi1 spindle body" evidence="2">
    <location>
        <begin position="728"/>
        <end position="905"/>
    </location>
</feature>
<accession>J4GJG7</accession>
<evidence type="ECO:0000313" key="4">
    <source>
        <dbReference type="Proteomes" id="UP000006352"/>
    </source>
</evidence>
<dbReference type="GeneID" id="24094061"/>
<feature type="compositionally biased region" description="Polar residues" evidence="1">
    <location>
        <begin position="129"/>
        <end position="140"/>
    </location>
</feature>
<feature type="region of interest" description="Disordered" evidence="1">
    <location>
        <begin position="983"/>
        <end position="1125"/>
    </location>
</feature>
<reference evidence="3 4" key="1">
    <citation type="journal article" date="2012" name="Appl. Environ. Microbiol.">
        <title>Short-read sequencing for genomic analysis of the brown rot fungus Fibroporia radiculosa.</title>
        <authorList>
            <person name="Tang J.D."/>
            <person name="Perkins A.D."/>
            <person name="Sonstegard T.S."/>
            <person name="Schroeder S.G."/>
            <person name="Burgess S.C."/>
            <person name="Diehl S.V."/>
        </authorList>
    </citation>
    <scope>NUCLEOTIDE SEQUENCE [LARGE SCALE GENOMIC DNA]</scope>
    <source>
        <strain evidence="3 4">TFFH 294</strain>
    </source>
</reference>
<dbReference type="AlphaFoldDB" id="J4GJG7"/>
<evidence type="ECO:0000256" key="1">
    <source>
        <dbReference type="SAM" id="MobiDB-lite"/>
    </source>
</evidence>